<sequence length="65" mass="7353">MDGPTVASYDQLQEFIVSAVLFLVFALALTILCSALLWCHFYVFVKRDNTKKSQLDLLESSYCDA</sequence>
<accession>A0AA36GNM0</accession>
<keyword evidence="1" id="KW-1133">Transmembrane helix</keyword>
<evidence type="ECO:0000313" key="3">
    <source>
        <dbReference type="Proteomes" id="UP001176961"/>
    </source>
</evidence>
<feature type="transmembrane region" description="Helical" evidence="1">
    <location>
        <begin position="15"/>
        <end position="45"/>
    </location>
</feature>
<name>A0AA36GNM0_CYLNA</name>
<keyword evidence="1" id="KW-0812">Transmembrane</keyword>
<keyword evidence="3" id="KW-1185">Reference proteome</keyword>
<protein>
    <submittedName>
        <fullName evidence="2">Uncharacterized protein</fullName>
    </submittedName>
</protein>
<reference evidence="2" key="1">
    <citation type="submission" date="2023-07" db="EMBL/GenBank/DDBJ databases">
        <authorList>
            <consortium name="CYATHOMIX"/>
        </authorList>
    </citation>
    <scope>NUCLEOTIDE SEQUENCE</scope>
    <source>
        <strain evidence="2">N/A</strain>
    </source>
</reference>
<dbReference type="EMBL" id="CATQJL010000112">
    <property type="protein sequence ID" value="CAJ0595427.1"/>
    <property type="molecule type" value="Genomic_DNA"/>
</dbReference>
<comment type="caution">
    <text evidence="2">The sequence shown here is derived from an EMBL/GenBank/DDBJ whole genome shotgun (WGS) entry which is preliminary data.</text>
</comment>
<gene>
    <name evidence="2" type="ORF">CYNAS_LOCUS7410</name>
</gene>
<organism evidence="2 3">
    <name type="scientific">Cylicocyclus nassatus</name>
    <name type="common">Nematode worm</name>
    <dbReference type="NCBI Taxonomy" id="53992"/>
    <lineage>
        <taxon>Eukaryota</taxon>
        <taxon>Metazoa</taxon>
        <taxon>Ecdysozoa</taxon>
        <taxon>Nematoda</taxon>
        <taxon>Chromadorea</taxon>
        <taxon>Rhabditida</taxon>
        <taxon>Rhabditina</taxon>
        <taxon>Rhabditomorpha</taxon>
        <taxon>Strongyloidea</taxon>
        <taxon>Strongylidae</taxon>
        <taxon>Cylicocyclus</taxon>
    </lineage>
</organism>
<evidence type="ECO:0000256" key="1">
    <source>
        <dbReference type="SAM" id="Phobius"/>
    </source>
</evidence>
<dbReference type="AlphaFoldDB" id="A0AA36GNM0"/>
<proteinExistence type="predicted"/>
<evidence type="ECO:0000313" key="2">
    <source>
        <dbReference type="EMBL" id="CAJ0595427.1"/>
    </source>
</evidence>
<dbReference type="Proteomes" id="UP001176961">
    <property type="component" value="Unassembled WGS sequence"/>
</dbReference>
<keyword evidence="1" id="KW-0472">Membrane</keyword>